<dbReference type="PANTHER" id="PTHR46268">
    <property type="entry name" value="STRESS RESPONSE PROTEIN NHAX"/>
    <property type="match status" value="1"/>
</dbReference>
<dbReference type="Pfam" id="PF11964">
    <property type="entry name" value="SpoIIAA-like"/>
    <property type="match status" value="1"/>
</dbReference>
<dbReference type="SUPFAM" id="SSF52402">
    <property type="entry name" value="Adenine nucleotide alpha hydrolases-like"/>
    <property type="match status" value="1"/>
</dbReference>
<comment type="caution">
    <text evidence="3">The sequence shown here is derived from an EMBL/GenBank/DDBJ whole genome shotgun (WGS) entry which is preliminary data.</text>
</comment>
<dbReference type="CDD" id="cd00293">
    <property type="entry name" value="USP-like"/>
    <property type="match status" value="1"/>
</dbReference>
<evidence type="ECO:0000313" key="4">
    <source>
        <dbReference type="Proteomes" id="UP000245539"/>
    </source>
</evidence>
<dbReference type="RefSeq" id="WP_109836018.1">
    <property type="nucleotide sequence ID" value="NZ_QGKM01000004.1"/>
</dbReference>
<evidence type="ECO:0000259" key="2">
    <source>
        <dbReference type="Pfam" id="PF00582"/>
    </source>
</evidence>
<sequence>MFQFIPVREDNIFAVRVSGRVTHEEYQAFLPELESLIKRYGKISLLIELDHLQGAELTAMKDDLEFGLTNQQSFEKIAIVGEKLWERLGVALSKPFVDADMKYFDKSASHDAWDWLRSEQLLEAALDEAEVTDYKTVLVAVDFSKNARYAAHRAKSIANSFSADLRVIHVVNEAVINDYYYQPLGFGVLSPDAAGLQADLLESGEKQLHALLDELEIPRSQGEVMMGSPVNSIVSYSQAQNVDLIVLGTRSRRGIGSLIGSTTNYVSSHAQCDVLAVPLPAKIGQTA</sequence>
<dbReference type="Gene3D" id="3.40.50.620">
    <property type="entry name" value="HUPs"/>
    <property type="match status" value="1"/>
</dbReference>
<proteinExistence type="inferred from homology"/>
<comment type="similarity">
    <text evidence="1">Belongs to the universal stress protein A family.</text>
</comment>
<dbReference type="PRINTS" id="PR01438">
    <property type="entry name" value="UNVRSLSTRESS"/>
</dbReference>
<keyword evidence="4" id="KW-1185">Reference proteome</keyword>
<dbReference type="SUPFAM" id="SSF52091">
    <property type="entry name" value="SpoIIaa-like"/>
    <property type="match status" value="1"/>
</dbReference>
<dbReference type="InterPro" id="IPR038396">
    <property type="entry name" value="SpoIIAA-like_sf"/>
</dbReference>
<reference evidence="3 4" key="1">
    <citation type="submission" date="2018-05" db="EMBL/GenBank/DDBJ databases">
        <title>Leucothrix arctica sp. nov., isolated from Arctic seawater.</title>
        <authorList>
            <person name="Choi A."/>
            <person name="Baek K."/>
        </authorList>
    </citation>
    <scope>NUCLEOTIDE SEQUENCE [LARGE SCALE GENOMIC DNA]</scope>
    <source>
        <strain evidence="3 4">JCM 18388</strain>
    </source>
</reference>
<accession>A0A317CVJ8</accession>
<dbReference type="Gene3D" id="3.40.50.10600">
    <property type="entry name" value="SpoIIaa-like domains"/>
    <property type="match status" value="1"/>
</dbReference>
<dbReference type="InterPro" id="IPR014729">
    <property type="entry name" value="Rossmann-like_a/b/a_fold"/>
</dbReference>
<protein>
    <recommendedName>
        <fullName evidence="2">UspA domain-containing protein</fullName>
    </recommendedName>
</protein>
<evidence type="ECO:0000313" key="3">
    <source>
        <dbReference type="EMBL" id="PWR00373.1"/>
    </source>
</evidence>
<name>A0A317CVJ8_9GAMM</name>
<feature type="domain" description="UspA" evidence="2">
    <location>
        <begin position="134"/>
        <end position="278"/>
    </location>
</feature>
<dbReference type="AlphaFoldDB" id="A0A317CVJ8"/>
<gene>
    <name evidence="3" type="ORF">DKW60_02120</name>
</gene>
<dbReference type="PANTHER" id="PTHR46268:SF6">
    <property type="entry name" value="UNIVERSAL STRESS PROTEIN UP12"/>
    <property type="match status" value="1"/>
</dbReference>
<dbReference type="InterPro" id="IPR021866">
    <property type="entry name" value="SpoIIAA-like"/>
</dbReference>
<dbReference type="Pfam" id="PF00582">
    <property type="entry name" value="Usp"/>
    <property type="match status" value="1"/>
</dbReference>
<dbReference type="Proteomes" id="UP000245539">
    <property type="component" value="Unassembled WGS sequence"/>
</dbReference>
<organism evidence="3 4">
    <name type="scientific">Leucothrix pacifica</name>
    <dbReference type="NCBI Taxonomy" id="1247513"/>
    <lineage>
        <taxon>Bacteria</taxon>
        <taxon>Pseudomonadati</taxon>
        <taxon>Pseudomonadota</taxon>
        <taxon>Gammaproteobacteria</taxon>
        <taxon>Thiotrichales</taxon>
        <taxon>Thiotrichaceae</taxon>
        <taxon>Leucothrix</taxon>
    </lineage>
</organism>
<dbReference type="InterPro" id="IPR036513">
    <property type="entry name" value="STAS_dom_sf"/>
</dbReference>
<dbReference type="InterPro" id="IPR006015">
    <property type="entry name" value="Universal_stress_UspA"/>
</dbReference>
<dbReference type="InterPro" id="IPR006016">
    <property type="entry name" value="UspA"/>
</dbReference>
<dbReference type="OrthoDB" id="9792500at2"/>
<dbReference type="EMBL" id="QGKM01000004">
    <property type="protein sequence ID" value="PWR00373.1"/>
    <property type="molecule type" value="Genomic_DNA"/>
</dbReference>
<evidence type="ECO:0000256" key="1">
    <source>
        <dbReference type="ARBA" id="ARBA00008791"/>
    </source>
</evidence>